<dbReference type="GO" id="GO:0005524">
    <property type="term" value="F:ATP binding"/>
    <property type="evidence" value="ECO:0007669"/>
    <property type="project" value="UniProtKB-UniRule"/>
</dbReference>
<evidence type="ECO:0000256" key="1">
    <source>
        <dbReference type="ARBA" id="ARBA00012513"/>
    </source>
</evidence>
<feature type="compositionally biased region" description="Acidic residues" evidence="5">
    <location>
        <begin position="1313"/>
        <end position="1327"/>
    </location>
</feature>
<evidence type="ECO:0000313" key="9">
    <source>
        <dbReference type="Proteomes" id="UP000000673"/>
    </source>
</evidence>
<dbReference type="STRING" id="43151.W5JIJ4"/>
<feature type="region of interest" description="Disordered" evidence="5">
    <location>
        <begin position="46"/>
        <end position="69"/>
    </location>
</feature>
<feature type="compositionally biased region" description="Basic residues" evidence="5">
    <location>
        <begin position="1156"/>
        <end position="1166"/>
    </location>
</feature>
<feature type="region of interest" description="Disordered" evidence="5">
    <location>
        <begin position="246"/>
        <end position="276"/>
    </location>
</feature>
<reference evidence="7" key="2">
    <citation type="submission" date="2010-05" db="EMBL/GenBank/DDBJ databases">
        <authorList>
            <person name="Almeida L.G."/>
            <person name="Nicolas M.F."/>
            <person name="Souza R.C."/>
            <person name="Vasconcelos A.T.R."/>
        </authorList>
    </citation>
    <scope>NUCLEOTIDE SEQUENCE</scope>
</reference>
<feature type="compositionally biased region" description="Polar residues" evidence="5">
    <location>
        <begin position="867"/>
        <end position="882"/>
    </location>
</feature>
<evidence type="ECO:0000256" key="5">
    <source>
        <dbReference type="SAM" id="MobiDB-lite"/>
    </source>
</evidence>
<reference evidence="7 9" key="1">
    <citation type="journal article" date="2010" name="BMC Genomics">
        <title>Combination of measures distinguishes pre-miRNAs from other stem-loops in the genome of the newly sequenced Anopheles darlingi.</title>
        <authorList>
            <person name="Mendes N.D."/>
            <person name="Freitas A.T."/>
            <person name="Vasconcelos A.T."/>
            <person name="Sagot M.F."/>
        </authorList>
    </citation>
    <scope>NUCLEOTIDE SEQUENCE</scope>
</reference>
<dbReference type="OMA" id="NEDGYPV"/>
<proteinExistence type="predicted"/>
<feature type="compositionally biased region" description="Low complexity" evidence="5">
    <location>
        <begin position="1181"/>
        <end position="1225"/>
    </location>
</feature>
<organism evidence="7">
    <name type="scientific">Anopheles darlingi</name>
    <name type="common">Mosquito</name>
    <dbReference type="NCBI Taxonomy" id="43151"/>
    <lineage>
        <taxon>Eukaryota</taxon>
        <taxon>Metazoa</taxon>
        <taxon>Ecdysozoa</taxon>
        <taxon>Arthropoda</taxon>
        <taxon>Hexapoda</taxon>
        <taxon>Insecta</taxon>
        <taxon>Pterygota</taxon>
        <taxon>Neoptera</taxon>
        <taxon>Endopterygota</taxon>
        <taxon>Diptera</taxon>
        <taxon>Nematocera</taxon>
        <taxon>Culicoidea</taxon>
        <taxon>Culicidae</taxon>
        <taxon>Anophelinae</taxon>
        <taxon>Anopheles</taxon>
    </lineage>
</organism>
<reference evidence="8" key="4">
    <citation type="submission" date="2015-06" db="UniProtKB">
        <authorList>
            <consortium name="EnsemblMetazoa"/>
        </authorList>
    </citation>
    <scope>IDENTIFICATION</scope>
</reference>
<dbReference type="FunFam" id="3.30.200.20:FF:000726">
    <property type="entry name" value="Uncharacterized protein, isoform A"/>
    <property type="match status" value="1"/>
</dbReference>
<dbReference type="Gene3D" id="3.30.200.20">
    <property type="entry name" value="Phosphorylase Kinase, domain 1"/>
    <property type="match status" value="1"/>
</dbReference>
<feature type="compositionally biased region" description="Pro residues" evidence="5">
    <location>
        <begin position="46"/>
        <end position="59"/>
    </location>
</feature>
<dbReference type="PANTHER" id="PTHR11909">
    <property type="entry name" value="CASEIN KINASE-RELATED"/>
    <property type="match status" value="1"/>
</dbReference>
<dbReference type="EC" id="2.7.11.1" evidence="1"/>
<gene>
    <name evidence="7" type="ORF">AND_005178</name>
</gene>
<dbReference type="Proteomes" id="UP000000673">
    <property type="component" value="Unassembled WGS sequence"/>
</dbReference>
<dbReference type="PROSITE" id="PS00107">
    <property type="entry name" value="PROTEIN_KINASE_ATP"/>
    <property type="match status" value="1"/>
</dbReference>
<feature type="compositionally biased region" description="Basic residues" evidence="5">
    <location>
        <begin position="1250"/>
        <end position="1259"/>
    </location>
</feature>
<name>W5JIJ4_ANODA</name>
<feature type="compositionally biased region" description="Basic and acidic residues" evidence="5">
    <location>
        <begin position="1109"/>
        <end position="1128"/>
    </location>
</feature>
<feature type="compositionally biased region" description="Basic and acidic residues" evidence="5">
    <location>
        <begin position="1167"/>
        <end position="1180"/>
    </location>
</feature>
<feature type="compositionally biased region" description="Polar residues" evidence="5">
    <location>
        <begin position="248"/>
        <end position="258"/>
    </location>
</feature>
<evidence type="ECO:0000313" key="8">
    <source>
        <dbReference type="EnsemblMetazoa" id="ADAC005178-PA"/>
    </source>
</evidence>
<keyword evidence="9" id="KW-1185">Reference proteome</keyword>
<dbReference type="eggNOG" id="KOG1164">
    <property type="taxonomic scope" value="Eukaryota"/>
</dbReference>
<dbReference type="VEuPathDB" id="VectorBase:ADAR2_011467"/>
<evidence type="ECO:0000313" key="7">
    <source>
        <dbReference type="EMBL" id="ETN63113.1"/>
    </source>
</evidence>
<sequence>MGKRNAAAAIVDADRLQQFETPPKRAKHAASVTAAVAATVAPIPAPVATPVASPPPADPPKTAAPSYSPNVSASEFTLSKEFVDGTLLMDLALKQWRIGKPIGKGSFGEIFLASDDIDHPVTSDNAEYVVKIEPHSNGPLFVEIHCLLNTAKRSETCTIPPGMPEYIASGSHMFKNERYRFLILKRYKRDLHSLIKNKRVDPKSIPVIACQILDVLEHLHDQGYVHSDIKAENLMIGTVVNRKVTPTAPVNGQPQTPKNGGYNHHHSRQNGYTSSVGDGGAKSFNGVSSMCNGTTGAGGGGGGVGLMEEGIGRSRNLRPLKTVTYRDLSDDDDRNGTATTRVSRRGRRRKKDEDAAFTYSISPRRAAANGYYEELKAATEEAHWNELHQHKQQNRAAAKAAAAATALPPAEDRIHLIDFGLASKFMDSSGQHRPFCMDQRRAHDGTLEFTSRDAHMGAHVRRSDLECLGYNLVYWSRGFLPWKDEKLLNQPEQVHRMKEYFMADVREMLRLVYGDDCPAYLGEFMAYVGQLTYDARPDYNHCRALFVKELRRLTGGSVVTTPLRLDVDAIERLSEPLTPQDEAEVTNKINHVKSLMKLGGALFPYRESTLHSKATSPKNLRSKRSDAARNSLAIGGTPGSAAPLQPGTPNLVNGVGVSGGAMTPHIPNTRKRDNKKHSCEEIFATDADQIARERVEKEFERAEQIAEEQAVVRYTGKPTYAIQELERKLRNGGHSTGGSGCTGATDYTESEGYIKGYTKPMMDILRKRQSQLFRDLEQERRRSNEKEEEGKQKAKEEEVGAEEDEDEEDGVEDDHEDEDDEEMATSETNVVDDDDDEEQQEEEDEEEASEEEEDGYEQPAVEVGRNNHYTKSGSLSQRGSSKGSKKEDTDSDFINDGGCEEEEEEDEQEEAAQDSENEDEVEEDEEDCGDDDDDGDDQHDSDFNDQESSLESEEEEEEVRISRKGSKKNGARSKGKGSGSVAVSGGRRSRQVSEVRPRKRSKSNASKASKASSSSNFHDNSSRKPRKRTNRRHEVEQYEEQQPARQYGGNPAQHNPHHLNNNSKAYYDGDVDDSSHDTAPPPSSRSYAGSIASDRMSSQYHFVKRRKSGLRERIRPTDRGTDYQDDLARKRKAAMRNKRRRESAAAQLDESSIERRRQRAKKQRKASTRDRVSVGDDESSRSSTHSLATSEASSCSALSTSTGSSSTAASSSTSTSSSSLGSCGSMTRRRRRRRVPTTNESSPREDTRSSRRSSVRRKGPSSTVSSSNGWNRSATNSRSSSVSASNASQHDSRHYYETAVGDLTRETRLATLPEDDDFIEEDDDDTRDVDYSPICTRGKRKTKNAASCGADGPGTIVSRRTNHGSSIAGTGGSVRKRNDSKAGGGGHGRSTTDLLLPTNPVTSSTSSMVVSTLCPATTTNHHVRSATSLHHSYRESSQAIVQPAVVLLPHRARRYQHHRQYRQQQQLQHQQQPQHHYFYAGGAHHRPEDEQRPRQSTMVVRTYSRG</sequence>
<dbReference type="SUPFAM" id="SSF56112">
    <property type="entry name" value="Protein kinase-like (PK-like)"/>
    <property type="match status" value="1"/>
</dbReference>
<keyword evidence="2 4" id="KW-0547">Nucleotide-binding</keyword>
<dbReference type="VEuPathDB" id="VectorBase:ADAC005178"/>
<dbReference type="EnsemblMetazoa" id="ADAC005178-RA">
    <property type="protein sequence ID" value="ADAC005178-PA"/>
    <property type="gene ID" value="ADAC005178"/>
</dbReference>
<feature type="compositionally biased region" description="Low complexity" evidence="5">
    <location>
        <begin position="1271"/>
        <end position="1288"/>
    </location>
</feature>
<dbReference type="InterPro" id="IPR008271">
    <property type="entry name" value="Ser/Thr_kinase_AS"/>
</dbReference>
<dbReference type="InterPro" id="IPR000719">
    <property type="entry name" value="Prot_kinase_dom"/>
</dbReference>
<feature type="region of interest" description="Disordered" evidence="5">
    <location>
        <begin position="327"/>
        <end position="354"/>
    </location>
</feature>
<dbReference type="InterPro" id="IPR050235">
    <property type="entry name" value="CK1_Ser-Thr_kinase"/>
</dbReference>
<feature type="compositionally biased region" description="Acidic residues" evidence="5">
    <location>
        <begin position="799"/>
        <end position="856"/>
    </location>
</feature>
<feature type="compositionally biased region" description="Acidic residues" evidence="5">
    <location>
        <begin position="889"/>
        <end position="958"/>
    </location>
</feature>
<feature type="compositionally biased region" description="Low complexity" evidence="5">
    <location>
        <begin position="1003"/>
        <end position="1019"/>
    </location>
</feature>
<dbReference type="Gene3D" id="1.10.510.10">
    <property type="entry name" value="Transferase(Phosphotransferase) domain 1"/>
    <property type="match status" value="2"/>
</dbReference>
<feature type="region of interest" description="Disordered" evidence="5">
    <location>
        <begin position="610"/>
        <end position="651"/>
    </location>
</feature>
<dbReference type="HOGENOM" id="CLU_004200_0_0_1"/>
<evidence type="ECO:0000259" key="6">
    <source>
        <dbReference type="PROSITE" id="PS50011"/>
    </source>
</evidence>
<dbReference type="GO" id="GO:0004674">
    <property type="term" value="F:protein serine/threonine kinase activity"/>
    <property type="evidence" value="ECO:0007669"/>
    <property type="project" value="UniProtKB-EC"/>
</dbReference>
<dbReference type="PROSITE" id="PS50011">
    <property type="entry name" value="PROTEIN_KINASE_DOM"/>
    <property type="match status" value="1"/>
</dbReference>
<feature type="binding site" evidence="4">
    <location>
        <position position="131"/>
    </location>
    <ligand>
        <name>ATP</name>
        <dbReference type="ChEBI" id="CHEBI:30616"/>
    </ligand>
</feature>
<keyword evidence="3 4" id="KW-0067">ATP-binding</keyword>
<dbReference type="InterPro" id="IPR017441">
    <property type="entry name" value="Protein_kinase_ATP_BS"/>
</dbReference>
<evidence type="ECO:0000256" key="3">
    <source>
        <dbReference type="ARBA" id="ARBA00022840"/>
    </source>
</evidence>
<dbReference type="InterPro" id="IPR011009">
    <property type="entry name" value="Kinase-like_dom_sf"/>
</dbReference>
<dbReference type="PROSITE" id="PS00108">
    <property type="entry name" value="PROTEIN_KINASE_ST"/>
    <property type="match status" value="1"/>
</dbReference>
<feature type="compositionally biased region" description="Basic and acidic residues" evidence="5">
    <location>
        <begin position="775"/>
        <end position="798"/>
    </location>
</feature>
<reference evidence="7" key="3">
    <citation type="journal article" date="2013" name="Nucleic Acids Res.">
        <title>The genome of Anopheles darlingi, the main neotropical malaria vector.</title>
        <authorList>
            <person name="Marinotti O."/>
            <person name="Cerqueira G.C."/>
            <person name="de Almeida L.G."/>
            <person name="Ferro M.I."/>
            <person name="Loreto E.L."/>
            <person name="Zaha A."/>
            <person name="Teixeira S.M."/>
            <person name="Wespiser A.R."/>
            <person name="Almeida E Silva A."/>
            <person name="Schlindwein A.D."/>
            <person name="Pacheco A.C."/>
            <person name="Silva A.L."/>
            <person name="Graveley B.R."/>
            <person name="Walenz B.P."/>
            <person name="Lima Bde A."/>
            <person name="Ribeiro C.A."/>
            <person name="Nunes-Silva C.G."/>
            <person name="de Carvalho C.R."/>
            <person name="Soares C.M."/>
            <person name="de Menezes C.B."/>
            <person name="Matiolli C."/>
            <person name="Caffrey D."/>
            <person name="Araujo D.A."/>
            <person name="de Oliveira D.M."/>
            <person name="Golenbock D."/>
            <person name="Grisard E.C."/>
            <person name="Fantinatti-Garboggini F."/>
            <person name="de Carvalho F.M."/>
            <person name="Barcellos F.G."/>
            <person name="Prosdocimi F."/>
            <person name="May G."/>
            <person name="Azevedo Junior G.M."/>
            <person name="Guimaraes G.M."/>
            <person name="Goldman G.H."/>
            <person name="Padilha I.Q."/>
            <person name="Batista Jda S."/>
            <person name="Ferro J.A."/>
            <person name="Ribeiro J.M."/>
            <person name="Fietto J.L."/>
            <person name="Dabbas K.M."/>
            <person name="Cerdeira L."/>
            <person name="Agnez-Lima L.F."/>
            <person name="Brocchi M."/>
            <person name="de Carvalho M.O."/>
            <person name="Teixeira Mde M."/>
            <person name="Diniz Maia Mde M."/>
            <person name="Goldman M.H."/>
            <person name="Cruz Schneider M.P."/>
            <person name="Felipe M.S."/>
            <person name="Hungria M."/>
            <person name="Nicolas M.F."/>
            <person name="Pereira M."/>
            <person name="Montes M.A."/>
            <person name="Cantao M.E."/>
            <person name="Vincentz M."/>
            <person name="Rafael M.S."/>
            <person name="Silverman N."/>
            <person name="Stoco P.H."/>
            <person name="Souza R.C."/>
            <person name="Vicentini R."/>
            <person name="Gazzinelli R.T."/>
            <person name="Neves Rde O."/>
            <person name="Silva R."/>
            <person name="Astolfi-Filho S."/>
            <person name="Maciel T.E."/>
            <person name="Urmenyi T.P."/>
            <person name="Tadei W.P."/>
            <person name="Camargo E.P."/>
            <person name="de Vasconcelos A.T."/>
        </authorList>
    </citation>
    <scope>NUCLEOTIDE SEQUENCE</scope>
</reference>
<evidence type="ECO:0000256" key="4">
    <source>
        <dbReference type="PROSITE-ProRule" id="PRU10141"/>
    </source>
</evidence>
<feature type="compositionally biased region" description="Polar residues" evidence="5">
    <location>
        <begin position="1494"/>
        <end position="1506"/>
    </location>
</feature>
<protein>
    <recommendedName>
        <fullName evidence="1">non-specific serine/threonine protein kinase</fullName>
        <ecNumber evidence="1">2.7.11.1</ecNumber>
    </recommendedName>
</protein>
<feature type="compositionally biased region" description="Basic residues" evidence="5">
    <location>
        <begin position="1129"/>
        <end position="1141"/>
    </location>
</feature>
<feature type="domain" description="Protein kinase" evidence="6">
    <location>
        <begin position="96"/>
        <end position="547"/>
    </location>
</feature>
<evidence type="ECO:0000256" key="2">
    <source>
        <dbReference type="ARBA" id="ARBA00022741"/>
    </source>
</evidence>
<feature type="compositionally biased region" description="Basic residues" evidence="5">
    <location>
        <begin position="962"/>
        <end position="975"/>
    </location>
</feature>
<dbReference type="EMBL" id="ADMH02001295">
    <property type="protein sequence ID" value="ETN63113.1"/>
    <property type="molecule type" value="Genomic_DNA"/>
</dbReference>
<dbReference type="SMART" id="SM00220">
    <property type="entry name" value="S_TKc"/>
    <property type="match status" value="1"/>
</dbReference>
<dbReference type="Pfam" id="PF00069">
    <property type="entry name" value="Pkinase"/>
    <property type="match status" value="1"/>
</dbReference>
<feature type="region of interest" description="Disordered" evidence="5">
    <location>
        <begin position="1484"/>
        <end position="1506"/>
    </location>
</feature>
<feature type="region of interest" description="Disordered" evidence="5">
    <location>
        <begin position="775"/>
        <end position="1405"/>
    </location>
</feature>
<accession>W5JIJ4</accession>